<feature type="domain" description="Non-reducing end beta-L-arabinofuranosidase-like GH127 catalytic" evidence="1">
    <location>
        <begin position="23"/>
        <end position="433"/>
    </location>
</feature>
<dbReference type="Pfam" id="PF07944">
    <property type="entry name" value="Beta-AFase-like_GH127_cat"/>
    <property type="match status" value="1"/>
</dbReference>
<evidence type="ECO:0000259" key="3">
    <source>
        <dbReference type="Pfam" id="PF20737"/>
    </source>
</evidence>
<dbReference type="PANTHER" id="PTHR43465:SF1">
    <property type="entry name" value="NON-REDUCING END BETA-L-ARABINOFURANOSIDASE"/>
    <property type="match status" value="1"/>
</dbReference>
<reference evidence="4" key="1">
    <citation type="submission" date="2019-09" db="EMBL/GenBank/DDBJ databases">
        <title>Characterisation of the sponge microbiome using genome-centric metagenomics.</title>
        <authorList>
            <person name="Engelberts J.P."/>
            <person name="Robbins S.J."/>
            <person name="De Goeij J.M."/>
            <person name="Aranda M."/>
            <person name="Bell S.C."/>
            <person name="Webster N.S."/>
        </authorList>
    </citation>
    <scope>NUCLEOTIDE SEQUENCE</scope>
    <source>
        <strain evidence="4">SB0662_bin_9</strain>
    </source>
</reference>
<feature type="domain" description="Non-reducing end beta-L-arabinofuranosidase-like GH127 middle" evidence="2">
    <location>
        <begin position="444"/>
        <end position="539"/>
    </location>
</feature>
<dbReference type="InterPro" id="IPR012878">
    <property type="entry name" value="Beta-AFase-like_GH127_cat"/>
</dbReference>
<gene>
    <name evidence="4" type="ORF">F4Y08_16215</name>
</gene>
<dbReference type="SUPFAM" id="SSF48208">
    <property type="entry name" value="Six-hairpin glycosidases"/>
    <property type="match status" value="1"/>
</dbReference>
<dbReference type="AlphaFoldDB" id="A0A6B1DX85"/>
<sequence length="657" mass="72901">MEHSGMHDSPRLRFHPLSTGQAQWREGFWGERFALCRDGALHAMEEILNTTPHGASLHNFPKAAGQQTGAHEGTKWSDGDCYKWLEALTHVYAFTGDEQTRATLETHIANIAAAQEEDGYISTQIQLTDKERWTDLHDHELYNMGHLLTAAVTHHRVTGSETFLSVARKLGDYLYELFVPRPPALAHFGFNPSQIMGCVDLYRATGDARYLELAGVFVDMRGSQEGGSDVNQSYMPLRQETTAVGHAVTSAYLYSGAADVLAERSDPALQDALTRIWRNVVDTKSYVTGGTAALHHGTSQRPELFHARGSANGQLATPAPRRSDVHEAYGLEYQLPNATAYNETCANIAQAMWSLRMLRLTGEVQYGDNMELVLYNSMLSGMSLDGLRFCYTNPLRWYGEEHVLLSQDYTERWADFHCYCCPPNVLRTLVSLHEWAYGRAAGELWVNLYGASEVSTDLGDGRTVALRQDTQYPWDGTVELTVTEASGAPFSLLLRIPAWARGATVTVNGAPGPQAEPGTYCRIERQWRAGDRVELQLPLRVRCLQAHPKVEEARNQVAHARGPLVYCVETVDLPGIDDITGLCVTRTTDFTPHLEQGPLGDVVVLRGLGLHVPAVASSLYTEVVDVDPSHVPLTLIPYFTWNNRGSGQMSVWLPLYA</sequence>
<dbReference type="GO" id="GO:0005975">
    <property type="term" value="P:carbohydrate metabolic process"/>
    <property type="evidence" value="ECO:0007669"/>
    <property type="project" value="InterPro"/>
</dbReference>
<dbReference type="GO" id="GO:0016787">
    <property type="term" value="F:hydrolase activity"/>
    <property type="evidence" value="ECO:0007669"/>
    <property type="project" value="UniProtKB-KW"/>
</dbReference>
<feature type="domain" description="Non-reducing end beta-L-arabinofuranosidase-like GH127 C-terminal" evidence="3">
    <location>
        <begin position="541"/>
        <end position="654"/>
    </location>
</feature>
<evidence type="ECO:0000313" key="4">
    <source>
        <dbReference type="EMBL" id="MYD91848.1"/>
    </source>
</evidence>
<proteinExistence type="predicted"/>
<organism evidence="4">
    <name type="scientific">Caldilineaceae bacterium SB0662_bin_9</name>
    <dbReference type="NCBI Taxonomy" id="2605258"/>
    <lineage>
        <taxon>Bacteria</taxon>
        <taxon>Bacillati</taxon>
        <taxon>Chloroflexota</taxon>
        <taxon>Caldilineae</taxon>
        <taxon>Caldilineales</taxon>
        <taxon>Caldilineaceae</taxon>
    </lineage>
</organism>
<comment type="caution">
    <text evidence="4">The sequence shown here is derived from an EMBL/GenBank/DDBJ whole genome shotgun (WGS) entry which is preliminary data.</text>
</comment>
<dbReference type="InterPro" id="IPR049046">
    <property type="entry name" value="Beta-AFase-like_GH127_middle"/>
</dbReference>
<accession>A0A6B1DX85</accession>
<dbReference type="EMBL" id="VXPY01000119">
    <property type="protein sequence ID" value="MYD91848.1"/>
    <property type="molecule type" value="Genomic_DNA"/>
</dbReference>
<dbReference type="PANTHER" id="PTHR43465">
    <property type="entry name" value="DUF1680 DOMAIN PROTEIN (AFU_ORTHOLOGUE AFUA_1G08910)"/>
    <property type="match status" value="1"/>
</dbReference>
<name>A0A6B1DX85_9CHLR</name>
<keyword evidence="4" id="KW-0378">Hydrolase</keyword>
<dbReference type="Pfam" id="PF20737">
    <property type="entry name" value="Glyco_hydro127C"/>
    <property type="match status" value="1"/>
</dbReference>
<protein>
    <submittedName>
        <fullName evidence="4">Glycoside hydrolase family 127 protein</fullName>
    </submittedName>
</protein>
<dbReference type="InterPro" id="IPR008928">
    <property type="entry name" value="6-hairpin_glycosidase_sf"/>
</dbReference>
<evidence type="ECO:0000259" key="2">
    <source>
        <dbReference type="Pfam" id="PF20736"/>
    </source>
</evidence>
<dbReference type="Pfam" id="PF20736">
    <property type="entry name" value="Glyco_hydro127M"/>
    <property type="match status" value="1"/>
</dbReference>
<evidence type="ECO:0000259" key="1">
    <source>
        <dbReference type="Pfam" id="PF07944"/>
    </source>
</evidence>
<dbReference type="InterPro" id="IPR049049">
    <property type="entry name" value="Beta-AFase-like_GH127_C"/>
</dbReference>
<dbReference type="InterPro" id="IPR049174">
    <property type="entry name" value="Beta-AFase-like"/>
</dbReference>